<reference evidence="2" key="1">
    <citation type="journal article" date="2019" name="Int. J. Syst. Evol. Microbiol.">
        <title>The Global Catalogue of Microorganisms (GCM) 10K type strain sequencing project: providing services to taxonomists for standard genome sequencing and annotation.</title>
        <authorList>
            <consortium name="The Broad Institute Genomics Platform"/>
            <consortium name="The Broad Institute Genome Sequencing Center for Infectious Disease"/>
            <person name="Wu L."/>
            <person name="Ma J."/>
        </authorList>
    </citation>
    <scope>NUCLEOTIDE SEQUENCE [LARGE SCALE GENOMIC DNA]</scope>
    <source>
        <strain evidence="2">JCM 17440</strain>
    </source>
</reference>
<sequence>MVNSLAAEGALGRAARDVTRGDPVAMGALYDLLSTDAYRLALIACDRPELAARVVEEAFVHLEHLLRAEDDRRGAADLMALTHRTVLTRLLGGPPRKHESQAADPFRGGSVDLGVWSGRPGLSALQSCCVALGCLRLYTTGQIAEMLGTDDGAVKDAMTEGLRALA</sequence>
<proteinExistence type="predicted"/>
<evidence type="ECO:0000313" key="2">
    <source>
        <dbReference type="Proteomes" id="UP001501710"/>
    </source>
</evidence>
<protein>
    <submittedName>
        <fullName evidence="1">Uncharacterized protein</fullName>
    </submittedName>
</protein>
<gene>
    <name evidence="1" type="ORF">GCM10022254_17780</name>
</gene>
<dbReference type="EMBL" id="BAABAS010000004">
    <property type="protein sequence ID" value="GAA4228220.1"/>
    <property type="molecule type" value="Genomic_DNA"/>
</dbReference>
<name>A0ABP8BW29_9ACTN</name>
<keyword evidence="2" id="KW-1185">Reference proteome</keyword>
<evidence type="ECO:0000313" key="1">
    <source>
        <dbReference type="EMBL" id="GAA4228220.1"/>
    </source>
</evidence>
<dbReference type="Proteomes" id="UP001501710">
    <property type="component" value="Unassembled WGS sequence"/>
</dbReference>
<accession>A0ABP8BW29</accession>
<organism evidence="1 2">
    <name type="scientific">Actinomadura meridiana</name>
    <dbReference type="NCBI Taxonomy" id="559626"/>
    <lineage>
        <taxon>Bacteria</taxon>
        <taxon>Bacillati</taxon>
        <taxon>Actinomycetota</taxon>
        <taxon>Actinomycetes</taxon>
        <taxon>Streptosporangiales</taxon>
        <taxon>Thermomonosporaceae</taxon>
        <taxon>Actinomadura</taxon>
    </lineage>
</organism>
<comment type="caution">
    <text evidence="1">The sequence shown here is derived from an EMBL/GenBank/DDBJ whole genome shotgun (WGS) entry which is preliminary data.</text>
</comment>